<gene>
    <name evidence="3" type="ORF">EJA12_07065</name>
    <name evidence="4" type="ORF">SAMN04488126_10546</name>
</gene>
<dbReference type="SUPFAM" id="SSF52091">
    <property type="entry name" value="SpoIIaa-like"/>
    <property type="match status" value="1"/>
</dbReference>
<dbReference type="EMBL" id="FNAR01000005">
    <property type="protein sequence ID" value="SDE21734.1"/>
    <property type="molecule type" value="Genomic_DNA"/>
</dbReference>
<dbReference type="Gene3D" id="3.30.750.24">
    <property type="entry name" value="STAS domain"/>
    <property type="match status" value="1"/>
</dbReference>
<evidence type="ECO:0000313" key="4">
    <source>
        <dbReference type="EMBL" id="SDE21734.1"/>
    </source>
</evidence>
<dbReference type="OrthoDB" id="9800154at2"/>
<organism evidence="4 5">
    <name type="scientific">Bhargavaea beijingensis</name>
    <dbReference type="NCBI Taxonomy" id="426756"/>
    <lineage>
        <taxon>Bacteria</taxon>
        <taxon>Bacillati</taxon>
        <taxon>Bacillota</taxon>
        <taxon>Bacilli</taxon>
        <taxon>Bacillales</taxon>
        <taxon>Caryophanaceae</taxon>
        <taxon>Bhargavaea</taxon>
    </lineage>
</organism>
<protein>
    <submittedName>
        <fullName evidence="4">RsbT co-antagonist protein RsbR</fullName>
    </submittedName>
    <submittedName>
        <fullName evidence="3">STAS domain-containing protein</fullName>
    </submittedName>
</protein>
<dbReference type="Pfam" id="PF01740">
    <property type="entry name" value="STAS"/>
    <property type="match status" value="1"/>
</dbReference>
<evidence type="ECO:0000313" key="6">
    <source>
        <dbReference type="Proteomes" id="UP000272481"/>
    </source>
</evidence>
<dbReference type="AlphaFoldDB" id="A0A1G7B3P3"/>
<reference evidence="4 5" key="1">
    <citation type="submission" date="2016-10" db="EMBL/GenBank/DDBJ databases">
        <authorList>
            <person name="de Groot N.N."/>
        </authorList>
    </citation>
    <scope>NUCLEOTIDE SEQUENCE [LARGE SCALE GENOMIC DNA]</scope>
    <source>
        <strain evidence="4 5">CGMCC 1.6762</strain>
    </source>
</reference>
<dbReference type="InterPro" id="IPR051932">
    <property type="entry name" value="Bact_StressResp_Reg"/>
</dbReference>
<reference evidence="3 6" key="2">
    <citation type="submission" date="2018-12" db="EMBL/GenBank/DDBJ databases">
        <title>Comparitive functional genomics of dry heat resistant strains isolated from the viking spacecraft.</title>
        <authorList>
            <person name="Seuylemezian A."/>
            <person name="Vaishampayan P."/>
        </authorList>
    </citation>
    <scope>NUCLEOTIDE SEQUENCE [LARGE SCALE GENOMIC DNA]</scope>
    <source>
        <strain evidence="3 6">M6-11</strain>
    </source>
</reference>
<proteinExistence type="predicted"/>
<evidence type="ECO:0000313" key="5">
    <source>
        <dbReference type="Proteomes" id="UP000198823"/>
    </source>
</evidence>
<feature type="domain" description="STAS" evidence="2">
    <location>
        <begin position="164"/>
        <end position="275"/>
    </location>
</feature>
<keyword evidence="6" id="KW-1185">Reference proteome</keyword>
<dbReference type="InterPro" id="IPR036513">
    <property type="entry name" value="STAS_dom_sf"/>
</dbReference>
<dbReference type="PANTHER" id="PTHR33745:SF3">
    <property type="entry name" value="RSBT CO-ANTAGONIST PROTEIN RSBRC"/>
    <property type="match status" value="1"/>
</dbReference>
<dbReference type="PANTHER" id="PTHR33745">
    <property type="entry name" value="RSBT ANTAGONIST PROTEIN RSBS-RELATED"/>
    <property type="match status" value="1"/>
</dbReference>
<evidence type="ECO:0000256" key="1">
    <source>
        <dbReference type="ARBA" id="ARBA00022553"/>
    </source>
</evidence>
<sequence>MKKYQELYNFLMSHAMELTEEWYEGLDKASSGGVYTTQDPQELAVLKSQNNKFHRGFFKVFITEEVFLNELENWIVMVASDQKHLETPSTLILREFYRTRNQYLELINQFWALHEDRYSPADKETWENLMIETMDKVTVWFFEEYDRHAAKKLNAHRDLINKLSSPVITITKKTGLLPLIGDIDSERAKYILEHALAQSNERRLERLYIDLSGVVTVDTMVAQQIFQLSEALTLLGVQTILCGIRPEIAQTAVHLGLSFENIPTYATLENALSLDIEKYGQEQYHD</sequence>
<dbReference type="PROSITE" id="PS50801">
    <property type="entry name" value="STAS"/>
    <property type="match status" value="1"/>
</dbReference>
<dbReference type="EMBL" id="RWGW01000010">
    <property type="protein sequence ID" value="RSK32583.1"/>
    <property type="molecule type" value="Genomic_DNA"/>
</dbReference>
<evidence type="ECO:0000259" key="2">
    <source>
        <dbReference type="PROSITE" id="PS50801"/>
    </source>
</evidence>
<dbReference type="InterPro" id="IPR002645">
    <property type="entry name" value="STAS_dom"/>
</dbReference>
<dbReference type="STRING" id="426756.SAMN04488126_10546"/>
<dbReference type="Proteomes" id="UP000272481">
    <property type="component" value="Unassembled WGS sequence"/>
</dbReference>
<name>A0A1G7B3P3_9BACL</name>
<dbReference type="Proteomes" id="UP000198823">
    <property type="component" value="Unassembled WGS sequence"/>
</dbReference>
<evidence type="ECO:0000313" key="3">
    <source>
        <dbReference type="EMBL" id="RSK32583.1"/>
    </source>
</evidence>
<dbReference type="CDD" id="cd07041">
    <property type="entry name" value="STAS_RsbR_RsbS_like"/>
    <property type="match status" value="1"/>
</dbReference>
<accession>A0A1G7B3P3</accession>
<keyword evidence="1" id="KW-0597">Phosphoprotein</keyword>
<dbReference type="RefSeq" id="WP_092095531.1">
    <property type="nucleotide sequence ID" value="NZ_FNAR01000005.1"/>
</dbReference>